<sequence>MSSQIQNIQALRTKLAGRKMSLLVGAGFSKNVSSEFPSWSELLTNLVYELYQDDIDSKIPSDIDEKQRKIIVVEQAGKIVQKVGYLNVVSEYVSRRGYEESIVTYIEQHTPIELARDGDYYLLYKDKRREKLTEEKLKLHKFLLSFPWNNVFTTNYDPLLEASVDIKRHTKLKEENDTLSEAINELTTSIYTAKGKKDELTHKINELNEILNISTFPESPAENPSRNDNTHEKLESLSAKLRELSYQIVEWEAEVITKQEAFAINDAQADNSYTLVTSGADLSLKKNKNIIKLHGSLRSMEDRESHKFGFDRDPRKQYIISAEHYQQYPQKHEAFTQLMRIALLQESFCLIGFSGVDPNFTAWIGWVRDLLYQSEKGSVKKDYKIYLIEVNDRQEQEDGRSLYYENHRIASINLLNKEVIEFLETETQQKLETDNTRGAALQMFFEYLASDDAIAPPVSPAVSADKSQWQDLWRNIAKADSTTKNLKIDENRLVEIYKEATGMASNMSIPDLSPGSAYHQYSFLSFFSDFYLKDLSEDSKSKMLELLILLIQKLYIPVSVVMDIDVLKTLPASFETDAKLKFLLELNEVFFNPQQKIAISPLGKIFQSAFTLDFESLEKELEQWDAPVEEFHIKAGLFSQFNHKTAVSLLEAQLSSNKVGEQQKMFSYELLLAIKVGATWQNQSKLRSHISKYRQAGYHSFVDIITDLIESLDKTKSEVIPYGNGRFSTSGDQPMVHPFEKYAPLQVISLLTIFGFPAQCGIMSVIPRENWYKVFKVGFETLPFPFTYYSLQYNHENTLQRIGQDLAWSEKLNTQKANILAYLFSAFDKRTEPVMILASELFVAIEPEAWQAQFAETLKKLEENGKLYEPQNTICENYVRAGLRVTLDREILYKIISRFLMAFPQHPNKIITYLYYINSNKLFTGQSKLSIPDELAGQINVLIQDFQLNPSGTLFVLGNIFYLLTEMQQDEIYERVKTVDFEKLSNSRSIRIALFFAKNDTAITDRIKQVIVEHQDLWETGIKGTSITGGHQTIALLEFTKRNNPKYGLTFNQDELVLIYEKLKTAAEDIRRVSPGRASFFIDFTGMIHDMRVFLNYFKSNLELQPDYNTVLEEVDGLYANYTEYTELNEGLSSPESVSVIWALAALSEEVEHGDFNDDAVALLINKILLQVGPSLEAGLTYLASWINDEKAALKFKKHAFSLVKLLKKYQLYPLIESDKPFVELMLVKIAYGLESLNIEDQVISSTLDPANIRFNNSGQWLAAKQLRTLG</sequence>
<dbReference type="Proteomes" id="UP001199816">
    <property type="component" value="Unassembled WGS sequence"/>
</dbReference>
<accession>A0ABS8PTJ8</accession>
<proteinExistence type="predicted"/>
<protein>
    <submittedName>
        <fullName evidence="2">SIR2 family protein</fullName>
    </submittedName>
</protein>
<organism evidence="2 3">
    <name type="scientific">Niabella pedocola</name>
    <dbReference type="NCBI Taxonomy" id="1752077"/>
    <lineage>
        <taxon>Bacteria</taxon>
        <taxon>Pseudomonadati</taxon>
        <taxon>Bacteroidota</taxon>
        <taxon>Chitinophagia</taxon>
        <taxon>Chitinophagales</taxon>
        <taxon>Chitinophagaceae</taxon>
        <taxon>Niabella</taxon>
    </lineage>
</organism>
<keyword evidence="1" id="KW-0175">Coiled coil</keyword>
<dbReference type="RefSeq" id="WP_231006214.1">
    <property type="nucleotide sequence ID" value="NZ_JAJNEC010000005.1"/>
</dbReference>
<name>A0ABS8PTJ8_9BACT</name>
<comment type="caution">
    <text evidence="2">The sequence shown here is derived from an EMBL/GenBank/DDBJ whole genome shotgun (WGS) entry which is preliminary data.</text>
</comment>
<keyword evidence="3" id="KW-1185">Reference proteome</keyword>
<dbReference type="EMBL" id="JAJNEC010000005">
    <property type="protein sequence ID" value="MCD2424410.1"/>
    <property type="molecule type" value="Genomic_DNA"/>
</dbReference>
<gene>
    <name evidence="2" type="ORF">LQ567_16640</name>
</gene>
<dbReference type="Pfam" id="PF13289">
    <property type="entry name" value="SIR2_2"/>
    <property type="match status" value="1"/>
</dbReference>
<feature type="coiled-coil region" evidence="1">
    <location>
        <begin position="227"/>
        <end position="254"/>
    </location>
</feature>
<evidence type="ECO:0000313" key="2">
    <source>
        <dbReference type="EMBL" id="MCD2424410.1"/>
    </source>
</evidence>
<reference evidence="2 3" key="1">
    <citation type="submission" date="2021-11" db="EMBL/GenBank/DDBJ databases">
        <title>Genomic of Niabella pedocola.</title>
        <authorList>
            <person name="Wu T."/>
        </authorList>
    </citation>
    <scope>NUCLEOTIDE SEQUENCE [LARGE SCALE GENOMIC DNA]</scope>
    <source>
        <strain evidence="2 3">JCM 31011</strain>
    </source>
</reference>
<evidence type="ECO:0000313" key="3">
    <source>
        <dbReference type="Proteomes" id="UP001199816"/>
    </source>
</evidence>
<evidence type="ECO:0000256" key="1">
    <source>
        <dbReference type="SAM" id="Coils"/>
    </source>
</evidence>